<dbReference type="PANTHER" id="PTHR34353:SF2">
    <property type="entry name" value="CRISPR-ASSOCIATED ENDONUCLEASE CAS1 1"/>
    <property type="match status" value="1"/>
</dbReference>
<dbReference type="STRING" id="1408281.Epro_1081"/>
<keyword evidence="4 10" id="KW-0378">Hydrolase</keyword>
<evidence type="ECO:0000256" key="1">
    <source>
        <dbReference type="ARBA" id="ARBA00022722"/>
    </source>
</evidence>
<keyword evidence="2 10" id="KW-0479">Metal-binding</keyword>
<dbReference type="KEGG" id="epo:Epro_1081"/>
<dbReference type="PATRIC" id="fig|1408281.3.peg.1108"/>
<dbReference type="EMBL" id="CP009498">
    <property type="protein sequence ID" value="AKL98460.1"/>
    <property type="molecule type" value="Genomic_DNA"/>
</dbReference>
<dbReference type="OrthoDB" id="9803119at2"/>
<evidence type="ECO:0000256" key="10">
    <source>
        <dbReference type="HAMAP-Rule" id="MF_01470"/>
    </source>
</evidence>
<protein>
    <recommendedName>
        <fullName evidence="10">CRISPR-associated endonuclease Cas1</fullName>
        <ecNumber evidence="10">3.1.-.-</ecNumber>
    </recommendedName>
</protein>
<dbReference type="CDD" id="cd09721">
    <property type="entry name" value="Cas1_I-C"/>
    <property type="match status" value="1"/>
</dbReference>
<evidence type="ECO:0000256" key="9">
    <source>
        <dbReference type="ARBA" id="ARBA00038592"/>
    </source>
</evidence>
<feature type="binding site" evidence="10">
    <location>
        <position position="167"/>
    </location>
    <ligand>
        <name>Mn(2+)</name>
        <dbReference type="ChEBI" id="CHEBI:29035"/>
    </ligand>
</feature>
<gene>
    <name evidence="10 11" type="primary">cas1</name>
    <name evidence="11" type="ORF">Epro_1081</name>
</gene>
<comment type="function">
    <text evidence="10">CRISPR (clustered regularly interspaced short palindromic repeat), is an adaptive immune system that provides protection against mobile genetic elements (viruses, transposable elements and conjugative plasmids). CRISPR clusters contain spacers, sequences complementary to antecedent mobile elements, and target invading nucleic acids. CRISPR clusters are transcribed and processed into CRISPR RNA (crRNA). Acts as a dsDNA endonuclease. Involved in the integration of spacer DNA into the CRISPR cassette.</text>
</comment>
<dbReference type="GO" id="GO:0043571">
    <property type="term" value="P:maintenance of CRISPR repeat elements"/>
    <property type="evidence" value="ECO:0007669"/>
    <property type="project" value="UniProtKB-UniRule"/>
</dbReference>
<dbReference type="GO" id="GO:0051607">
    <property type="term" value="P:defense response to virus"/>
    <property type="evidence" value="ECO:0007669"/>
    <property type="project" value="UniProtKB-UniRule"/>
</dbReference>
<keyword evidence="5 10" id="KW-0460">Magnesium</keyword>
<keyword evidence="7 10" id="KW-0238">DNA-binding</keyword>
<dbReference type="NCBIfam" id="TIGR03640">
    <property type="entry name" value="cas1_DVULG"/>
    <property type="match status" value="1"/>
</dbReference>
<dbReference type="InterPro" id="IPR002729">
    <property type="entry name" value="CRISPR-assoc_Cas1"/>
</dbReference>
<dbReference type="InterPro" id="IPR042206">
    <property type="entry name" value="CRISPR-assoc_Cas1_C"/>
</dbReference>
<sequence length="344" mass="39446">MKKLFNNLYITTQESYISKERENLVVSLHGKEIFRAPIHLINSVVCFGNVLCSPFFFGLCAENNVQVSFFTQYGKFIAKVQSPVSGNVLLRKQQYKYSDDEKFCLDTAKSILIGKLNNSKTVINRALRDHSDKMKDCEKLKQVSESLSRSMSKVLSAENIDILRGMEGDAANSYFSVFDELILNNKENFFMKERTRRPPQDNVNCLLSFIYTLLAHDVASALEGVGLDPQVGFFHKDRPGRPSLALDLMEEFRSVIADRLVLTLINLSQLDEKGFQQSSSGGVIMNDENRKIVLDEYRKRKEEEVFHPFFKENIHIGLLFHAQALLFARYVRGDIDAYPPFIWK</sequence>
<keyword evidence="12" id="KW-1185">Reference proteome</keyword>
<dbReference type="GO" id="GO:0004520">
    <property type="term" value="F:DNA endonuclease activity"/>
    <property type="evidence" value="ECO:0007669"/>
    <property type="project" value="InterPro"/>
</dbReference>
<keyword evidence="6 10" id="KW-0051">Antiviral defense</keyword>
<dbReference type="PANTHER" id="PTHR34353">
    <property type="entry name" value="CRISPR-ASSOCIATED ENDONUCLEASE CAS1 1"/>
    <property type="match status" value="1"/>
</dbReference>
<keyword evidence="8 10" id="KW-0464">Manganese</keyword>
<dbReference type="Gene3D" id="1.20.120.920">
    <property type="entry name" value="CRISPR-associated endonuclease Cas1, C-terminal domain"/>
    <property type="match status" value="1"/>
</dbReference>
<dbReference type="GO" id="GO:0003677">
    <property type="term" value="F:DNA binding"/>
    <property type="evidence" value="ECO:0007669"/>
    <property type="project" value="UniProtKB-KW"/>
</dbReference>
<evidence type="ECO:0000256" key="3">
    <source>
        <dbReference type="ARBA" id="ARBA00022759"/>
    </source>
</evidence>
<dbReference type="Pfam" id="PF01867">
    <property type="entry name" value="Cas_Cas1"/>
    <property type="match status" value="1"/>
</dbReference>
<keyword evidence="1 10" id="KW-0540">Nuclease</keyword>
<proteinExistence type="inferred from homology"/>
<dbReference type="Proteomes" id="UP000035337">
    <property type="component" value="Chromosome"/>
</dbReference>
<evidence type="ECO:0000256" key="7">
    <source>
        <dbReference type="ARBA" id="ARBA00023125"/>
    </source>
</evidence>
<comment type="similarity">
    <text evidence="10">Belongs to the CRISPR-associated endonuclease Cas1 family.</text>
</comment>
<organism evidence="11 12">
    <name type="scientific">Endomicrobium proavitum</name>
    <dbReference type="NCBI Taxonomy" id="1408281"/>
    <lineage>
        <taxon>Bacteria</taxon>
        <taxon>Pseudomonadati</taxon>
        <taxon>Elusimicrobiota</taxon>
        <taxon>Endomicrobiia</taxon>
        <taxon>Endomicrobiales</taxon>
        <taxon>Endomicrobiaceae</taxon>
        <taxon>Endomicrobium</taxon>
    </lineage>
</organism>
<dbReference type="GO" id="GO:0046872">
    <property type="term" value="F:metal ion binding"/>
    <property type="evidence" value="ECO:0007669"/>
    <property type="project" value="UniProtKB-UniRule"/>
</dbReference>
<name>A0A0G3WKS0_9BACT</name>
<evidence type="ECO:0000256" key="6">
    <source>
        <dbReference type="ARBA" id="ARBA00023118"/>
    </source>
</evidence>
<dbReference type="EC" id="3.1.-.-" evidence="10"/>
<evidence type="ECO:0000256" key="2">
    <source>
        <dbReference type="ARBA" id="ARBA00022723"/>
    </source>
</evidence>
<dbReference type="Gene3D" id="3.100.10.20">
    <property type="entry name" value="CRISPR-associated endonuclease Cas1, N-terminal domain"/>
    <property type="match status" value="1"/>
</dbReference>
<dbReference type="GO" id="GO:0016787">
    <property type="term" value="F:hydrolase activity"/>
    <property type="evidence" value="ECO:0007669"/>
    <property type="project" value="UniProtKB-KW"/>
</dbReference>
<feature type="binding site" evidence="10">
    <location>
        <position position="250"/>
    </location>
    <ligand>
        <name>Mn(2+)</name>
        <dbReference type="ChEBI" id="CHEBI:29035"/>
    </ligand>
</feature>
<dbReference type="InterPro" id="IPR050646">
    <property type="entry name" value="Cas1"/>
</dbReference>
<keyword evidence="3 10" id="KW-0255">Endonuclease</keyword>
<evidence type="ECO:0000313" key="11">
    <source>
        <dbReference type="EMBL" id="AKL98460.1"/>
    </source>
</evidence>
<dbReference type="InterPro" id="IPR042211">
    <property type="entry name" value="CRISPR-assoc_Cas1_N"/>
</dbReference>
<dbReference type="HAMAP" id="MF_01470">
    <property type="entry name" value="Cas1"/>
    <property type="match status" value="1"/>
</dbReference>
<feature type="binding site" evidence="10">
    <location>
        <position position="235"/>
    </location>
    <ligand>
        <name>Mn(2+)</name>
        <dbReference type="ChEBI" id="CHEBI:29035"/>
    </ligand>
</feature>
<dbReference type="RefSeq" id="WP_052571018.1">
    <property type="nucleotide sequence ID" value="NZ_CP009498.1"/>
</dbReference>
<accession>A0A0G3WKS0</accession>
<dbReference type="NCBIfam" id="TIGR00287">
    <property type="entry name" value="cas1"/>
    <property type="match status" value="1"/>
</dbReference>
<evidence type="ECO:0000256" key="5">
    <source>
        <dbReference type="ARBA" id="ARBA00022842"/>
    </source>
</evidence>
<dbReference type="InterPro" id="IPR019856">
    <property type="entry name" value="CRISPR-assoc_Cas1_DVULG"/>
</dbReference>
<evidence type="ECO:0000313" key="12">
    <source>
        <dbReference type="Proteomes" id="UP000035337"/>
    </source>
</evidence>
<reference evidence="11 12" key="1">
    <citation type="submission" date="2014-09" db="EMBL/GenBank/DDBJ databases">
        <title>Complete genome sequence of Endomicrobium proavitum.</title>
        <authorList>
            <person name="Zheng H."/>
        </authorList>
    </citation>
    <scope>NUCLEOTIDE SEQUENCE [LARGE SCALE GENOMIC DNA]</scope>
    <source>
        <strain evidence="11 12">Rsa215</strain>
    </source>
</reference>
<evidence type="ECO:0000256" key="4">
    <source>
        <dbReference type="ARBA" id="ARBA00022801"/>
    </source>
</evidence>
<dbReference type="AlphaFoldDB" id="A0A0G3WKS0"/>
<evidence type="ECO:0000256" key="8">
    <source>
        <dbReference type="ARBA" id="ARBA00023211"/>
    </source>
</evidence>
<comment type="cofactor">
    <cofactor evidence="10">
        <name>Mg(2+)</name>
        <dbReference type="ChEBI" id="CHEBI:18420"/>
    </cofactor>
    <cofactor evidence="10">
        <name>Mn(2+)</name>
        <dbReference type="ChEBI" id="CHEBI:29035"/>
    </cofactor>
</comment>
<comment type="subunit">
    <text evidence="9 10">Homodimer, forms a heterotetramer with a Cas2 homodimer.</text>
</comment>